<dbReference type="InterPro" id="IPR036134">
    <property type="entry name" value="Crypto/Photolyase_FAD-like_sf"/>
</dbReference>
<dbReference type="InterPro" id="IPR007357">
    <property type="entry name" value="PhrB-like"/>
</dbReference>
<dbReference type="InterPro" id="IPR005101">
    <property type="entry name" value="Cryptochr/Photolyase_FAD-bd"/>
</dbReference>
<dbReference type="InterPro" id="IPR052551">
    <property type="entry name" value="UV-DNA_repair_photolyase"/>
</dbReference>
<evidence type="ECO:0000313" key="3">
    <source>
        <dbReference type="EMBL" id="CCG00418.1"/>
    </source>
</evidence>
<reference evidence="3" key="1">
    <citation type="journal article" date="2012" name="Environ. Microbiol.">
        <title>Genomic content of uncultured Bacteroidetes from contrasting oceanic provinces in the North Atlantic Ocean.</title>
        <authorList>
            <person name="Gomez-Pereira P.R."/>
            <person name="Schuler M."/>
            <person name="Fuchs B.M."/>
            <person name="Bennke C."/>
            <person name="Teeling H."/>
            <person name="Waldmann J."/>
            <person name="Richter M."/>
            <person name="Barbe V."/>
            <person name="Bataille E."/>
            <person name="Glockner F.O."/>
            <person name="Amann R."/>
        </authorList>
    </citation>
    <scope>NUCLEOTIDE SEQUENCE</scope>
</reference>
<dbReference type="Gene3D" id="3.40.50.620">
    <property type="entry name" value="HUPs"/>
    <property type="match status" value="1"/>
</dbReference>
<keyword evidence="3" id="KW-0456">Lyase</keyword>
<feature type="domain" description="Cryptochrome/DNA photolyase FAD-binding" evidence="1">
    <location>
        <begin position="255"/>
        <end position="381"/>
    </location>
</feature>
<dbReference type="EMBL" id="FO117606">
    <property type="protein sequence ID" value="CCG00378.1"/>
    <property type="molecule type" value="Genomic_DNA"/>
</dbReference>
<dbReference type="PANTHER" id="PTHR38657">
    <property type="entry name" value="SLR1343 PROTEIN"/>
    <property type="match status" value="1"/>
</dbReference>
<dbReference type="Gene3D" id="1.10.579.10">
    <property type="entry name" value="DNA Cyclobutane Dipyrimidine Photolyase, subunit A, domain 3"/>
    <property type="match status" value="1"/>
</dbReference>
<organism evidence="3">
    <name type="scientific">uncultured Flavobacteriia bacterium</name>
    <dbReference type="NCBI Taxonomy" id="212695"/>
    <lineage>
        <taxon>Bacteria</taxon>
        <taxon>Pseudomonadati</taxon>
        <taxon>Bacteroidota</taxon>
        <taxon>Flavobacteriia</taxon>
        <taxon>environmental samples</taxon>
    </lineage>
</organism>
<evidence type="ECO:0000259" key="1">
    <source>
        <dbReference type="Pfam" id="PF03441"/>
    </source>
</evidence>
<dbReference type="Pfam" id="PF04244">
    <property type="entry name" value="DPRP"/>
    <property type="match status" value="1"/>
</dbReference>
<proteinExistence type="predicted"/>
<dbReference type="EMBL" id="FO117607">
    <property type="protein sequence ID" value="CCG00418.1"/>
    <property type="molecule type" value="Genomic_DNA"/>
</dbReference>
<gene>
    <name evidence="3" type="ORF">VIS_S18_DB-B8_0023</name>
    <name evidence="2" type="ORF">VIS_S18DAB70023</name>
</gene>
<dbReference type="GO" id="GO:0016829">
    <property type="term" value="F:lyase activity"/>
    <property type="evidence" value="ECO:0007669"/>
    <property type="project" value="UniProtKB-KW"/>
</dbReference>
<dbReference type="AlphaFoldDB" id="H6RHA7"/>
<evidence type="ECO:0000313" key="2">
    <source>
        <dbReference type="EMBL" id="CCG00378.1"/>
    </source>
</evidence>
<dbReference type="PANTHER" id="PTHR38657:SF1">
    <property type="entry name" value="SLR1343 PROTEIN"/>
    <property type="match status" value="1"/>
</dbReference>
<dbReference type="Gene3D" id="1.25.40.80">
    <property type="match status" value="1"/>
</dbReference>
<accession>H6RHA7</accession>
<protein>
    <submittedName>
        <fullName evidence="3">Deoxyribodipyrimidine photolyase-related protein</fullName>
    </submittedName>
</protein>
<dbReference type="InterPro" id="IPR014729">
    <property type="entry name" value="Rossmann-like_a/b/a_fold"/>
</dbReference>
<dbReference type="SUPFAM" id="SSF48173">
    <property type="entry name" value="Cryptochrome/photolyase FAD-binding domain"/>
    <property type="match status" value="1"/>
</dbReference>
<reference evidence="3" key="2">
    <citation type="submission" date="2012-02" db="EMBL/GenBank/DDBJ databases">
        <authorList>
            <person name="Genoscope - CEA"/>
        </authorList>
    </citation>
    <scope>NUCLEOTIDE SEQUENCE</scope>
</reference>
<dbReference type="Gene3D" id="1.10.10.1710">
    <property type="entry name" value="Deoxyribodipyrimidine photolyase-related"/>
    <property type="match status" value="1"/>
</dbReference>
<name>H6RHA7_9BACT</name>
<sequence length="445" mass="53264">MKFYEDYLKNKNLRVSYINSYDEQSNILSLLDYIKSQGFNLVEMYDPVDYLLNKRIKKKCNEHNIKLFIHESPHFLNTNEDLKDFFKESKKKFFQTSFYKTERKKRNILIDIDGRPEGGEWTYDILNRKKYPKGEIPPKIDFPKDNDYTTNSQSYTEKNFKDNYGEIGMFKYPVTFDESEKWFNDFLENRFLMFGDYEDAIVKDEVTLNHSLLSPLMNVGLLNPRYVISKSIDFAKKNNIPVNSTEGFIRQVIGWREFIRGIYTVKGSYERTLNYWGFKRKIPKSFYTGETGIEPVDNSIKKVLKTGYLHHIERLMILGNFMLLCEFDPDEVYKWFMELFIDSYDWVMVPNIYGMSQFADGGLMSTKPYISSSNYVYKMSDFKKGEWDSTWDGLFWRFMNKQRDFFVKNPRLRMLINTFDKMSSEKRELHVLNAEKFLEKIDNEK</sequence>
<dbReference type="Pfam" id="PF03441">
    <property type="entry name" value="FAD_binding_7"/>
    <property type="match status" value="1"/>
</dbReference>